<proteinExistence type="predicted"/>
<reference evidence="1 2" key="1">
    <citation type="submission" date="2016-10" db="EMBL/GenBank/DDBJ databases">
        <authorList>
            <person name="de Groot N.N."/>
        </authorList>
    </citation>
    <scope>NUCLEOTIDE SEQUENCE [LARGE SCALE GENOMIC DNA]</scope>
    <source>
        <strain evidence="1 2">DSM 1736</strain>
    </source>
</reference>
<dbReference type="Pfam" id="PF02597">
    <property type="entry name" value="ThiS"/>
    <property type="match status" value="1"/>
</dbReference>
<sequence length="66" mass="7346">MRLLVNGREVEIADGLSIAGYVAERSLIPERIIVEHNAEIINRDQWETVVLNEADQLEILTFVGGG</sequence>
<dbReference type="SUPFAM" id="SSF54285">
    <property type="entry name" value="MoaD/ThiS"/>
    <property type="match status" value="1"/>
</dbReference>
<dbReference type="EMBL" id="FNHB01000001">
    <property type="protein sequence ID" value="SDL75931.1"/>
    <property type="molecule type" value="Genomic_DNA"/>
</dbReference>
<keyword evidence="2" id="KW-1185">Reference proteome</keyword>
<dbReference type="Proteomes" id="UP000214880">
    <property type="component" value="Unassembled WGS sequence"/>
</dbReference>
<dbReference type="STRING" id="146817.SAMN04488502_101750"/>
<dbReference type="InterPro" id="IPR010035">
    <property type="entry name" value="Thi_S"/>
</dbReference>
<dbReference type="AlphaFoldDB" id="A0A1G9MPJ1"/>
<dbReference type="PANTHER" id="PTHR34472">
    <property type="entry name" value="SULFUR CARRIER PROTEIN THIS"/>
    <property type="match status" value="1"/>
</dbReference>
<evidence type="ECO:0000313" key="1">
    <source>
        <dbReference type="EMBL" id="SDL75931.1"/>
    </source>
</evidence>
<gene>
    <name evidence="1" type="ORF">SAMN04488502_101750</name>
</gene>
<dbReference type="NCBIfam" id="TIGR01683">
    <property type="entry name" value="thiS"/>
    <property type="match status" value="1"/>
</dbReference>
<dbReference type="Gene3D" id="3.10.20.30">
    <property type="match status" value="1"/>
</dbReference>
<dbReference type="RefSeq" id="WP_173812579.1">
    <property type="nucleotide sequence ID" value="NZ_FNHB01000001.1"/>
</dbReference>
<dbReference type="CDD" id="cd00565">
    <property type="entry name" value="Ubl_ThiS"/>
    <property type="match status" value="1"/>
</dbReference>
<dbReference type="InterPro" id="IPR016155">
    <property type="entry name" value="Mopterin_synth/thiamin_S_b"/>
</dbReference>
<dbReference type="InterPro" id="IPR003749">
    <property type="entry name" value="ThiS/MoaD-like"/>
</dbReference>
<evidence type="ECO:0000313" key="2">
    <source>
        <dbReference type="Proteomes" id="UP000214880"/>
    </source>
</evidence>
<accession>A0A1G9MPJ1</accession>
<organism evidence="1 2">
    <name type="scientific">Dendrosporobacter quercicolus</name>
    <dbReference type="NCBI Taxonomy" id="146817"/>
    <lineage>
        <taxon>Bacteria</taxon>
        <taxon>Bacillati</taxon>
        <taxon>Bacillota</taxon>
        <taxon>Negativicutes</taxon>
        <taxon>Selenomonadales</taxon>
        <taxon>Sporomusaceae</taxon>
        <taxon>Dendrosporobacter</taxon>
    </lineage>
</organism>
<name>A0A1G9MPJ1_9FIRM</name>
<dbReference type="InterPro" id="IPR012675">
    <property type="entry name" value="Beta-grasp_dom_sf"/>
</dbReference>
<dbReference type="PANTHER" id="PTHR34472:SF1">
    <property type="entry name" value="SULFUR CARRIER PROTEIN THIS"/>
    <property type="match status" value="1"/>
</dbReference>
<protein>
    <submittedName>
        <fullName evidence="1">Sulfur carrier protein</fullName>
    </submittedName>
</protein>